<keyword evidence="14" id="KW-1185">Reference proteome</keyword>
<dbReference type="AlphaFoldDB" id="A0AAE0WWL9"/>
<evidence type="ECO:0000313" key="14">
    <source>
        <dbReference type="Proteomes" id="UP001274830"/>
    </source>
</evidence>
<evidence type="ECO:0000256" key="7">
    <source>
        <dbReference type="ARBA" id="ARBA00023277"/>
    </source>
</evidence>
<evidence type="ECO:0000256" key="10">
    <source>
        <dbReference type="PROSITE-ProRule" id="PRU01097"/>
    </source>
</evidence>
<evidence type="ECO:0000259" key="12">
    <source>
        <dbReference type="PROSITE" id="PS51761"/>
    </source>
</evidence>
<dbReference type="GO" id="GO:0045493">
    <property type="term" value="P:xylan catabolic process"/>
    <property type="evidence" value="ECO:0007669"/>
    <property type="project" value="UniProtKB-UniRule"/>
</dbReference>
<reference evidence="13" key="1">
    <citation type="submission" date="2023-07" db="EMBL/GenBank/DDBJ databases">
        <title>Black Yeasts Isolated from many extreme environments.</title>
        <authorList>
            <person name="Coleine C."/>
            <person name="Stajich J.E."/>
            <person name="Selbmann L."/>
        </authorList>
    </citation>
    <scope>NUCLEOTIDE SEQUENCE</scope>
    <source>
        <strain evidence="13">CCFEE 5485</strain>
    </source>
</reference>
<organism evidence="13 14">
    <name type="scientific">Recurvomyces mirabilis</name>
    <dbReference type="NCBI Taxonomy" id="574656"/>
    <lineage>
        <taxon>Eukaryota</taxon>
        <taxon>Fungi</taxon>
        <taxon>Dikarya</taxon>
        <taxon>Ascomycota</taxon>
        <taxon>Pezizomycotina</taxon>
        <taxon>Dothideomycetes</taxon>
        <taxon>Dothideomycetidae</taxon>
        <taxon>Mycosphaerellales</taxon>
        <taxon>Teratosphaeriaceae</taxon>
        <taxon>Recurvomyces</taxon>
    </lineage>
</organism>
<evidence type="ECO:0000256" key="3">
    <source>
        <dbReference type="ARBA" id="ARBA00007792"/>
    </source>
</evidence>
<feature type="active site" description="Proton donor" evidence="10">
    <location>
        <position position="195"/>
    </location>
</feature>
<dbReference type="InterPro" id="IPR033123">
    <property type="entry name" value="GH11_dom"/>
</dbReference>
<comment type="similarity">
    <text evidence="3 10">Belongs to the glycosyl hydrolase 11 (cellulase G) family.</text>
</comment>
<dbReference type="GO" id="GO:0031176">
    <property type="term" value="F:endo-1,4-beta-xylanase activity"/>
    <property type="evidence" value="ECO:0007669"/>
    <property type="project" value="UniProtKB-UniRule"/>
</dbReference>
<evidence type="ECO:0000256" key="4">
    <source>
        <dbReference type="ARBA" id="ARBA00012590"/>
    </source>
</evidence>
<keyword evidence="9 10" id="KW-0624">Polysaccharide degradation</keyword>
<feature type="signal peptide" evidence="11">
    <location>
        <begin position="1"/>
        <end position="19"/>
    </location>
</feature>
<dbReference type="Pfam" id="PF00457">
    <property type="entry name" value="Glyco_hydro_11"/>
    <property type="match status" value="1"/>
</dbReference>
<keyword evidence="8 10" id="KW-0326">Glycosidase</keyword>
<dbReference type="EMBL" id="JAUTXT010000002">
    <property type="protein sequence ID" value="KAK3679248.1"/>
    <property type="molecule type" value="Genomic_DNA"/>
</dbReference>
<dbReference type="Proteomes" id="UP001274830">
    <property type="component" value="Unassembled WGS sequence"/>
</dbReference>
<dbReference type="InterPro" id="IPR001137">
    <property type="entry name" value="Glyco_hydro_11"/>
</dbReference>
<evidence type="ECO:0000313" key="13">
    <source>
        <dbReference type="EMBL" id="KAK3679248.1"/>
    </source>
</evidence>
<dbReference type="Gene3D" id="2.60.120.180">
    <property type="match status" value="1"/>
</dbReference>
<keyword evidence="5 10" id="KW-0858">Xylan degradation</keyword>
<feature type="domain" description="GH11" evidence="12">
    <location>
        <begin position="27"/>
        <end position="208"/>
    </location>
</feature>
<dbReference type="InterPro" id="IPR013320">
    <property type="entry name" value="ConA-like_dom_sf"/>
</dbReference>
<keyword evidence="11" id="KW-0732">Signal</keyword>
<dbReference type="PROSITE" id="PS51761">
    <property type="entry name" value="GH11_3"/>
    <property type="match status" value="1"/>
</dbReference>
<comment type="catalytic activity">
    <reaction evidence="1 10">
        <text>Endohydrolysis of (1-&gt;4)-beta-D-xylosidic linkages in xylans.</text>
        <dbReference type="EC" id="3.2.1.8"/>
    </reaction>
</comment>
<protein>
    <recommendedName>
        <fullName evidence="4 10">endo-1,4-beta-xylanase</fullName>
        <ecNumber evidence="4 10">3.2.1.8</ecNumber>
    </recommendedName>
</protein>
<proteinExistence type="inferred from homology"/>
<evidence type="ECO:0000256" key="6">
    <source>
        <dbReference type="ARBA" id="ARBA00022801"/>
    </source>
</evidence>
<comment type="caution">
    <text evidence="13">The sequence shown here is derived from an EMBL/GenBank/DDBJ whole genome shotgun (WGS) entry which is preliminary data.</text>
</comment>
<comment type="pathway">
    <text evidence="2 10">Glycan degradation; xylan degradation.</text>
</comment>
<evidence type="ECO:0000256" key="9">
    <source>
        <dbReference type="ARBA" id="ARBA00023326"/>
    </source>
</evidence>
<evidence type="ECO:0000256" key="2">
    <source>
        <dbReference type="ARBA" id="ARBA00004851"/>
    </source>
</evidence>
<gene>
    <name evidence="13" type="ORF">LTR78_000809</name>
</gene>
<dbReference type="PANTHER" id="PTHR46828:SF2">
    <property type="entry name" value="ENDO-1,4-BETA-XYLANASE A-RELATED"/>
    <property type="match status" value="1"/>
</dbReference>
<dbReference type="InterPro" id="IPR013319">
    <property type="entry name" value="GH11/12"/>
</dbReference>
<keyword evidence="6 10" id="KW-0378">Hydrolase</keyword>
<name>A0AAE0WWL9_9PEZI</name>
<evidence type="ECO:0000256" key="5">
    <source>
        <dbReference type="ARBA" id="ARBA00022651"/>
    </source>
</evidence>
<feature type="active site" description="Nucleophile" evidence="10">
    <location>
        <position position="109"/>
    </location>
</feature>
<dbReference type="EC" id="3.2.1.8" evidence="4 10"/>
<accession>A0AAE0WWL9</accession>
<keyword evidence="7 10" id="KW-0119">Carbohydrate metabolism</keyword>
<evidence type="ECO:0000256" key="8">
    <source>
        <dbReference type="ARBA" id="ARBA00023295"/>
    </source>
</evidence>
<dbReference type="PANTHER" id="PTHR46828">
    <property type="entry name" value="ENDO-1,4-BETA-XYLANASE A-RELATED"/>
    <property type="match status" value="1"/>
</dbReference>
<evidence type="ECO:0000256" key="11">
    <source>
        <dbReference type="SAM" id="SignalP"/>
    </source>
</evidence>
<feature type="chain" id="PRO_5042005448" description="endo-1,4-beta-xylanase" evidence="11">
    <location>
        <begin position="20"/>
        <end position="307"/>
    </location>
</feature>
<evidence type="ECO:0000256" key="1">
    <source>
        <dbReference type="ARBA" id="ARBA00000681"/>
    </source>
</evidence>
<dbReference type="SUPFAM" id="SSF49899">
    <property type="entry name" value="Concanavalin A-like lectins/glucanases"/>
    <property type="match status" value="1"/>
</dbReference>
<sequence length="307" mass="32005">MVSFTSAVIAASVAVQALALPTELVSRSTANSQGTSGGYFYQFWSDGTGNVQYTNGDAGEYKVTWSNVGDFTSGKGWKTATDRTIDYSGTFVPGSNAYLAVYTWSGTGETYILENYGPYNPGTGGTHMGTLSSDGGMYDIYRVYRSATYVQYWSVRQQKRSSGTVTTKNHYDEYNKLGLTFNPATNATYQIVSTEGFGSTGSADITVSEGTSSGSTVGSASSGISSVVAPSSAKSSSVPLASSTVKANSSTKISSVVLASSIAKVVSSAAPTSPTTETQCEISITITPTSTATSMATPECEVQYVTV</sequence>